<comment type="function">
    <text evidence="14">Member of a two-component regulatory system.</text>
</comment>
<sequence length="490" mass="55873">MKTKYYSLFFSIRLSILLCCVTSALLFILSYIIERSFDNYSVQQNVTDVNAVINSINTELFLHNPRTEYEEFEQNTSLILAAHNGLYAYIIDKDGNTIYRTRGPDLALVQQHNEFNYIIENGNTAIWNYNDRSYRIAAARISNYAGDEYTVITGVGRTLQQKFIQQLRDGLRILVLISCITTFIWTISTVYLTQKPLNRLSKKIQSITSRHLSYRIPTSIVPAKFIGIVQAFNDMLARIDDVFQRQSNFTADIAHEMRTPITNLVTQTQIALRTERTVEEYQEILYSNLEEYERLSKMITDMLFLAQTDNKKTIPEAISIDLTEEIKSIFEYFEPVAEEQNVSFVLQGNAPVIQGDRAMLSRAIGNLLSNAIRYTPSGESITVSLSQVDKYDIQIVVQNPGKKISSEHLPKLFDRFYRPDESRNRNDGGSGSGAGIGLAIVKSIIDIHQGSIWVESDDDSTRFIIHLPINMLNKRPTKKNTKPQNHSSVN</sequence>
<comment type="catalytic activity">
    <reaction evidence="1 14">
        <text>ATP + protein L-histidine = ADP + protein N-phospho-L-histidine.</text>
        <dbReference type="EC" id="2.7.13.3"/>
    </reaction>
</comment>
<keyword evidence="6 14" id="KW-0808">Transferase</keyword>
<dbReference type="InterPro" id="IPR003660">
    <property type="entry name" value="HAMP_dom"/>
</dbReference>
<dbReference type="Pfam" id="PF02518">
    <property type="entry name" value="HATPase_c"/>
    <property type="match status" value="1"/>
</dbReference>
<dbReference type="InterPro" id="IPR005467">
    <property type="entry name" value="His_kinase_dom"/>
</dbReference>
<dbReference type="InParanoid" id="A0A6G9ICE4"/>
<dbReference type="InterPro" id="IPR004358">
    <property type="entry name" value="Sig_transdc_His_kin-like_C"/>
</dbReference>
<evidence type="ECO:0000256" key="3">
    <source>
        <dbReference type="ARBA" id="ARBA00022475"/>
    </source>
</evidence>
<dbReference type="Gene3D" id="1.10.287.130">
    <property type="match status" value="1"/>
</dbReference>
<evidence type="ECO:0000313" key="18">
    <source>
        <dbReference type="Proteomes" id="UP000501168"/>
    </source>
</evidence>
<keyword evidence="3 14" id="KW-1003">Cell membrane</keyword>
<dbReference type="NCBIfam" id="TIGR01386">
    <property type="entry name" value="cztS_silS_copS"/>
    <property type="match status" value="1"/>
</dbReference>
<feature type="domain" description="HAMP" evidence="16">
    <location>
        <begin position="191"/>
        <end position="244"/>
    </location>
</feature>
<evidence type="ECO:0000256" key="13">
    <source>
        <dbReference type="ARBA" id="ARBA00023136"/>
    </source>
</evidence>
<keyword evidence="7 14" id="KW-0812">Transmembrane</keyword>
<evidence type="ECO:0000259" key="16">
    <source>
        <dbReference type="PROSITE" id="PS50885"/>
    </source>
</evidence>
<dbReference type="SMART" id="SM00388">
    <property type="entry name" value="HisKA"/>
    <property type="match status" value="1"/>
</dbReference>
<keyword evidence="12 14" id="KW-0902">Two-component regulatory system</keyword>
<dbReference type="FunFam" id="1.10.287.130:FF:000001">
    <property type="entry name" value="Two-component sensor histidine kinase"/>
    <property type="match status" value="1"/>
</dbReference>
<reference evidence="17 18" key="1">
    <citation type="submission" date="2020-03" db="EMBL/GenBank/DDBJ databases">
        <title>Complete genome sequence of Orbus sp. IPMB12 (BCRC 80908).</title>
        <authorList>
            <person name="Lo W.-S."/>
            <person name="Chang T.-H."/>
            <person name="Kuo C.-H."/>
        </authorList>
    </citation>
    <scope>NUCLEOTIDE SEQUENCE [LARGE SCALE GENOMIC DNA]</scope>
    <source>
        <strain evidence="17 18">IPMB12</strain>
    </source>
</reference>
<dbReference type="EC" id="2.7.13.3" evidence="14"/>
<keyword evidence="5" id="KW-0597">Phosphoprotein</keyword>
<dbReference type="CDD" id="cd00082">
    <property type="entry name" value="HisKA"/>
    <property type="match status" value="1"/>
</dbReference>
<evidence type="ECO:0000256" key="11">
    <source>
        <dbReference type="ARBA" id="ARBA00022989"/>
    </source>
</evidence>
<comment type="subcellular location">
    <subcellularLocation>
        <location evidence="2">Cell inner membrane</location>
        <topology evidence="2">Multi-pass membrane protein</topology>
    </subcellularLocation>
</comment>
<evidence type="ECO:0000256" key="12">
    <source>
        <dbReference type="ARBA" id="ARBA00023012"/>
    </source>
</evidence>
<keyword evidence="9 14" id="KW-0418">Kinase</keyword>
<dbReference type="SMART" id="SM00387">
    <property type="entry name" value="HATPase_c"/>
    <property type="match status" value="1"/>
</dbReference>
<keyword evidence="11 14" id="KW-1133">Transmembrane helix</keyword>
<dbReference type="GO" id="GO:0005886">
    <property type="term" value="C:plasma membrane"/>
    <property type="evidence" value="ECO:0007669"/>
    <property type="project" value="UniProtKB-SubCell"/>
</dbReference>
<dbReference type="SUPFAM" id="SSF55874">
    <property type="entry name" value="ATPase domain of HSP90 chaperone/DNA topoisomerase II/histidine kinase"/>
    <property type="match status" value="1"/>
</dbReference>
<keyword evidence="4 14" id="KW-0997">Cell inner membrane</keyword>
<dbReference type="Proteomes" id="UP000501168">
    <property type="component" value="Chromosome"/>
</dbReference>
<dbReference type="PRINTS" id="PR00344">
    <property type="entry name" value="BCTRLSENSOR"/>
</dbReference>
<dbReference type="InterPro" id="IPR036890">
    <property type="entry name" value="HATPase_C_sf"/>
</dbReference>
<dbReference type="Pfam" id="PF21085">
    <property type="entry name" value="CusS"/>
    <property type="match status" value="1"/>
</dbReference>
<dbReference type="FunCoup" id="A0A6G9ICE4">
    <property type="interactions" value="109"/>
</dbReference>
<evidence type="ECO:0000256" key="6">
    <source>
        <dbReference type="ARBA" id="ARBA00022679"/>
    </source>
</evidence>
<evidence type="ECO:0000256" key="4">
    <source>
        <dbReference type="ARBA" id="ARBA00022519"/>
    </source>
</evidence>
<dbReference type="SUPFAM" id="SSF47384">
    <property type="entry name" value="Homodimeric domain of signal transducing histidine kinase"/>
    <property type="match status" value="1"/>
</dbReference>
<dbReference type="RefSeq" id="WP_166916352.1">
    <property type="nucleotide sequence ID" value="NZ_CP050253.1"/>
</dbReference>
<dbReference type="InterPro" id="IPR036097">
    <property type="entry name" value="HisK_dim/P_sf"/>
</dbReference>
<evidence type="ECO:0000256" key="9">
    <source>
        <dbReference type="ARBA" id="ARBA00022777"/>
    </source>
</evidence>
<feature type="transmembrane region" description="Helical" evidence="14">
    <location>
        <begin position="12"/>
        <end position="33"/>
    </location>
</feature>
<dbReference type="FunFam" id="3.30.565.10:FF:000006">
    <property type="entry name" value="Sensor histidine kinase WalK"/>
    <property type="match status" value="1"/>
</dbReference>
<dbReference type="Gene3D" id="3.30.565.10">
    <property type="entry name" value="Histidine kinase-like ATPase, C-terminal domain"/>
    <property type="match status" value="1"/>
</dbReference>
<dbReference type="InterPro" id="IPR050428">
    <property type="entry name" value="TCS_sensor_his_kinase"/>
</dbReference>
<dbReference type="InterPro" id="IPR003594">
    <property type="entry name" value="HATPase_dom"/>
</dbReference>
<gene>
    <name evidence="17" type="ORF">IPMB12_07215</name>
</gene>
<dbReference type="Pfam" id="PF00512">
    <property type="entry name" value="HisKA"/>
    <property type="match status" value="1"/>
</dbReference>
<feature type="transmembrane region" description="Helical" evidence="14">
    <location>
        <begin position="171"/>
        <end position="192"/>
    </location>
</feature>
<dbReference type="EMBL" id="CP050253">
    <property type="protein sequence ID" value="QIQ21489.1"/>
    <property type="molecule type" value="Genomic_DNA"/>
</dbReference>
<evidence type="ECO:0000256" key="2">
    <source>
        <dbReference type="ARBA" id="ARBA00004429"/>
    </source>
</evidence>
<dbReference type="PROSITE" id="PS50885">
    <property type="entry name" value="HAMP"/>
    <property type="match status" value="1"/>
</dbReference>
<dbReference type="InterPro" id="IPR003661">
    <property type="entry name" value="HisK_dim/P_dom"/>
</dbReference>
<evidence type="ECO:0000256" key="10">
    <source>
        <dbReference type="ARBA" id="ARBA00022840"/>
    </source>
</evidence>
<feature type="domain" description="Histidine kinase" evidence="15">
    <location>
        <begin position="252"/>
        <end position="471"/>
    </location>
</feature>
<dbReference type="CDD" id="cd06225">
    <property type="entry name" value="HAMP"/>
    <property type="match status" value="1"/>
</dbReference>
<dbReference type="PANTHER" id="PTHR45436">
    <property type="entry name" value="SENSOR HISTIDINE KINASE YKOH"/>
    <property type="match status" value="1"/>
</dbReference>
<dbReference type="InterPro" id="IPR048590">
    <property type="entry name" value="CusS-like_sensor"/>
</dbReference>
<evidence type="ECO:0000256" key="8">
    <source>
        <dbReference type="ARBA" id="ARBA00022741"/>
    </source>
</evidence>
<evidence type="ECO:0000256" key="14">
    <source>
        <dbReference type="RuleBase" id="RU364088"/>
    </source>
</evidence>
<keyword evidence="10 14" id="KW-0067">ATP-binding</keyword>
<evidence type="ECO:0000256" key="1">
    <source>
        <dbReference type="ARBA" id="ARBA00000085"/>
    </source>
</evidence>
<organism evidence="17 18">
    <name type="scientific">Zophobihabitans entericus</name>
    <dbReference type="NCBI Taxonomy" id="1635327"/>
    <lineage>
        <taxon>Bacteria</taxon>
        <taxon>Pseudomonadati</taxon>
        <taxon>Pseudomonadota</taxon>
        <taxon>Gammaproteobacteria</taxon>
        <taxon>Orbales</taxon>
        <taxon>Orbaceae</taxon>
        <taxon>Zophobihabitans</taxon>
    </lineage>
</organism>
<keyword evidence="8 14" id="KW-0547">Nucleotide-binding</keyword>
<name>A0A6G9ICE4_9GAMM</name>
<dbReference type="PANTHER" id="PTHR45436:SF15">
    <property type="entry name" value="SENSOR HISTIDINE KINASE CUSS"/>
    <property type="match status" value="1"/>
</dbReference>
<proteinExistence type="predicted"/>
<keyword evidence="18" id="KW-1185">Reference proteome</keyword>
<evidence type="ECO:0000256" key="5">
    <source>
        <dbReference type="ARBA" id="ARBA00022553"/>
    </source>
</evidence>
<dbReference type="GO" id="GO:0005524">
    <property type="term" value="F:ATP binding"/>
    <property type="evidence" value="ECO:0007669"/>
    <property type="project" value="UniProtKB-KW"/>
</dbReference>
<dbReference type="GO" id="GO:0000155">
    <property type="term" value="F:phosphorelay sensor kinase activity"/>
    <property type="evidence" value="ECO:0007669"/>
    <property type="project" value="InterPro"/>
</dbReference>
<keyword evidence="13 14" id="KW-0472">Membrane</keyword>
<accession>A0A6G9ICE4</accession>
<evidence type="ECO:0000256" key="7">
    <source>
        <dbReference type="ARBA" id="ARBA00022692"/>
    </source>
</evidence>
<dbReference type="PROSITE" id="PS50109">
    <property type="entry name" value="HIS_KIN"/>
    <property type="match status" value="1"/>
</dbReference>
<evidence type="ECO:0000259" key="15">
    <source>
        <dbReference type="PROSITE" id="PS50109"/>
    </source>
</evidence>
<evidence type="ECO:0000313" key="17">
    <source>
        <dbReference type="EMBL" id="QIQ21489.1"/>
    </source>
</evidence>
<dbReference type="AlphaFoldDB" id="A0A6G9ICE4"/>
<dbReference type="KEGG" id="orb:IPMB12_07215"/>
<dbReference type="InterPro" id="IPR006290">
    <property type="entry name" value="CztS_silS_copS"/>
</dbReference>
<protein>
    <recommendedName>
        <fullName evidence="14">Sensor protein</fullName>
        <ecNumber evidence="14">2.7.13.3</ecNumber>
    </recommendedName>
</protein>